<sequence length="552" mass="63126">MSEPDQGFDTFFTTNLEEMLDVPIHFDKPLPSWLRGTLIRNGLGMFELGSRNFTHSFDAFGKLSSWKFYGNGSASFSTNFIKSDFYKDSIDRDDIAPYLMFESVKPPFNEFQKMEALIRGIDNMNVNVYRFFNRQGNSYEYVVLNDFWKIYQINPESLGTISSVTANLPHKGHSGRYTFLSFLSTAHPLPEYGTSNHFTFVSSVSLIPGIKSRISLIRIKSMEEREEVVSWPVDRVPYMHSFSVTKNYVIIFAAPFFVNVMNMIRYAAPIKGLDWKSNEPTTIYVINLKTKAVTSLKTANVFTMHHVNAFESGSEIIVDISSYPNPNFVKNLEVSILKDPIKRNLFDAHAYLRRYIINLSKESIIFEPIQGSKTVPFSNNLDLPTINERYRYKEYCFVYGVVLKIDNVTLSREAIVKKDLCSVDNDKYWYVENHYASEAVFIPSPTEKTEDDGYLLVPILDGYRKKSYIAIIDAVSMKIINNADLPTFVPFNLHEEESCIVVHSNGKESEIDEALSDFLRHAPHQAGGLKYKKPAQADNIPPSQVTTHQQPL</sequence>
<dbReference type="GO" id="GO:0042574">
    <property type="term" value="P:retinal metabolic process"/>
    <property type="evidence" value="ECO:0007669"/>
    <property type="project" value="TreeGrafter"/>
</dbReference>
<evidence type="ECO:0000256" key="6">
    <source>
        <dbReference type="SAM" id="MobiDB-lite"/>
    </source>
</evidence>
<name>A0A6J8B7E7_MYTCO</name>
<keyword evidence="4 5" id="KW-0408">Iron</keyword>
<evidence type="ECO:0000313" key="7">
    <source>
        <dbReference type="EMBL" id="CAC5378924.1"/>
    </source>
</evidence>
<feature type="binding site" evidence="5">
    <location>
        <position position="494"/>
    </location>
    <ligand>
        <name>Fe cation</name>
        <dbReference type="ChEBI" id="CHEBI:24875"/>
        <note>catalytic</note>
    </ligand>
</feature>
<evidence type="ECO:0000256" key="3">
    <source>
        <dbReference type="ARBA" id="ARBA00023002"/>
    </source>
</evidence>
<dbReference type="OrthoDB" id="407010at2759"/>
<feature type="binding site" evidence="5">
    <location>
        <position position="240"/>
    </location>
    <ligand>
        <name>Fe cation</name>
        <dbReference type="ChEBI" id="CHEBI:24875"/>
        <note>catalytic</note>
    </ligand>
</feature>
<organism evidence="7 8">
    <name type="scientific">Mytilus coruscus</name>
    <name type="common">Sea mussel</name>
    <dbReference type="NCBI Taxonomy" id="42192"/>
    <lineage>
        <taxon>Eukaryota</taxon>
        <taxon>Metazoa</taxon>
        <taxon>Spiralia</taxon>
        <taxon>Lophotrochozoa</taxon>
        <taxon>Mollusca</taxon>
        <taxon>Bivalvia</taxon>
        <taxon>Autobranchia</taxon>
        <taxon>Pteriomorphia</taxon>
        <taxon>Mytilida</taxon>
        <taxon>Mytiloidea</taxon>
        <taxon>Mytilidae</taxon>
        <taxon>Mytilinae</taxon>
        <taxon>Mytilus</taxon>
    </lineage>
</organism>
<feature type="region of interest" description="Disordered" evidence="6">
    <location>
        <begin position="531"/>
        <end position="552"/>
    </location>
</feature>
<keyword evidence="3 7" id="KW-0560">Oxidoreductase</keyword>
<dbReference type="Proteomes" id="UP000507470">
    <property type="component" value="Unassembled WGS sequence"/>
</dbReference>
<gene>
    <name evidence="7" type="ORF">MCOR_15053</name>
</gene>
<feature type="binding site" evidence="5">
    <location>
        <position position="187"/>
    </location>
    <ligand>
        <name>Fe cation</name>
        <dbReference type="ChEBI" id="CHEBI:24875"/>
        <note>catalytic</note>
    </ligand>
</feature>
<dbReference type="PANTHER" id="PTHR10543">
    <property type="entry name" value="BETA-CAROTENE DIOXYGENASE"/>
    <property type="match status" value="1"/>
</dbReference>
<protein>
    <submittedName>
        <fullName evidence="7">BCMO1</fullName>
        <ecNumber evidence="7">1.13.11.63</ecNumber>
    </submittedName>
</protein>
<dbReference type="EC" id="1.13.11.63" evidence="7"/>
<comment type="cofactor">
    <cofactor evidence="5">
        <name>Fe(2+)</name>
        <dbReference type="ChEBI" id="CHEBI:29033"/>
    </cofactor>
    <text evidence="5">Binds 1 Fe(2+) ion per subunit.</text>
</comment>
<dbReference type="PANTHER" id="PTHR10543:SF24">
    <property type="entry name" value="CAROTENOID ISOMEROOXYGENASE"/>
    <property type="match status" value="1"/>
</dbReference>
<evidence type="ECO:0000256" key="2">
    <source>
        <dbReference type="ARBA" id="ARBA00022723"/>
    </source>
</evidence>
<evidence type="ECO:0000256" key="4">
    <source>
        <dbReference type="ARBA" id="ARBA00023004"/>
    </source>
</evidence>
<evidence type="ECO:0000313" key="8">
    <source>
        <dbReference type="Proteomes" id="UP000507470"/>
    </source>
</evidence>
<evidence type="ECO:0000256" key="1">
    <source>
        <dbReference type="ARBA" id="ARBA00006787"/>
    </source>
</evidence>
<comment type="similarity">
    <text evidence="1">Belongs to the carotenoid oxygenase family.</text>
</comment>
<evidence type="ECO:0000256" key="5">
    <source>
        <dbReference type="PIRSR" id="PIRSR604294-1"/>
    </source>
</evidence>
<dbReference type="GO" id="GO:0016121">
    <property type="term" value="P:carotene catabolic process"/>
    <property type="evidence" value="ECO:0007669"/>
    <property type="project" value="TreeGrafter"/>
</dbReference>
<reference evidence="7 8" key="1">
    <citation type="submission" date="2020-06" db="EMBL/GenBank/DDBJ databases">
        <authorList>
            <person name="Li R."/>
            <person name="Bekaert M."/>
        </authorList>
    </citation>
    <scope>NUCLEOTIDE SEQUENCE [LARGE SCALE GENOMIC DNA]</scope>
    <source>
        <strain evidence="8">wild</strain>
    </source>
</reference>
<dbReference type="GO" id="GO:0003834">
    <property type="term" value="F:beta-carotene 15,15'-dioxygenase activity"/>
    <property type="evidence" value="ECO:0007669"/>
    <property type="project" value="UniProtKB-EC"/>
</dbReference>
<dbReference type="AlphaFoldDB" id="A0A6J8B7E7"/>
<keyword evidence="8" id="KW-1185">Reference proteome</keyword>
<dbReference type="GO" id="GO:0046872">
    <property type="term" value="F:metal ion binding"/>
    <property type="evidence" value="ECO:0007669"/>
    <property type="project" value="UniProtKB-KW"/>
</dbReference>
<dbReference type="EMBL" id="CACVKT020002617">
    <property type="protein sequence ID" value="CAC5378924.1"/>
    <property type="molecule type" value="Genomic_DNA"/>
</dbReference>
<feature type="compositionally biased region" description="Polar residues" evidence="6">
    <location>
        <begin position="541"/>
        <end position="552"/>
    </location>
</feature>
<dbReference type="Pfam" id="PF03055">
    <property type="entry name" value="RPE65"/>
    <property type="match status" value="1"/>
</dbReference>
<feature type="binding site" evidence="5">
    <location>
        <position position="305"/>
    </location>
    <ligand>
        <name>Fe cation</name>
        <dbReference type="ChEBI" id="CHEBI:24875"/>
        <note>catalytic</note>
    </ligand>
</feature>
<dbReference type="InterPro" id="IPR004294">
    <property type="entry name" value="Carotenoid_Oase"/>
</dbReference>
<keyword evidence="2 5" id="KW-0479">Metal-binding</keyword>
<accession>A0A6J8B7E7</accession>
<dbReference type="GO" id="GO:0010436">
    <property type="term" value="F:carotenoid dioxygenase activity"/>
    <property type="evidence" value="ECO:0007669"/>
    <property type="project" value="TreeGrafter"/>
</dbReference>
<proteinExistence type="inferred from homology"/>